<proteinExistence type="predicted"/>
<accession>A0A5K7X3Z8</accession>
<dbReference type="InterPro" id="IPR036691">
    <property type="entry name" value="Endo/exonu/phosph_ase_sf"/>
</dbReference>
<dbReference type="InterPro" id="IPR051916">
    <property type="entry name" value="GPI-anchor_lipid_remodeler"/>
</dbReference>
<sequence length="269" mass="30138">MKSIVRCLFVLTAFGISHRTAVRAELPPEIRVVTYNIHHGEGTDGKLDLKRIAAIINAEKPDLVGLNEVDQGCRRSQGTDEPAELARLTGMTHIFEKNIDHDGGQYGNAILSRLPIVRHENHKLPSDYKGEQRGALEVEVGDGDDSLLFVCTHLDYRPDDHERMESIKTIEDLAAKRAGKPMILVGDLNATPDSRVMKTFAKTWSRSNSEPAFTFPSAKPDKQIDYIQFRPADEWEVVETRVLDEPVASDHRGMMAVLRRKNAKQTTAD</sequence>
<gene>
    <name evidence="2" type="ORF">PLANPX_0164</name>
</gene>
<protein>
    <recommendedName>
        <fullName evidence="1">Endonuclease/exonuclease/phosphatase domain-containing protein</fullName>
    </recommendedName>
</protein>
<keyword evidence="3" id="KW-1185">Reference proteome</keyword>
<dbReference type="GO" id="GO:0006506">
    <property type="term" value="P:GPI anchor biosynthetic process"/>
    <property type="evidence" value="ECO:0007669"/>
    <property type="project" value="TreeGrafter"/>
</dbReference>
<dbReference type="GO" id="GO:0003824">
    <property type="term" value="F:catalytic activity"/>
    <property type="evidence" value="ECO:0007669"/>
    <property type="project" value="InterPro"/>
</dbReference>
<evidence type="ECO:0000313" key="3">
    <source>
        <dbReference type="Proteomes" id="UP000326837"/>
    </source>
</evidence>
<dbReference type="Gene3D" id="3.60.10.10">
    <property type="entry name" value="Endonuclease/exonuclease/phosphatase"/>
    <property type="match status" value="1"/>
</dbReference>
<evidence type="ECO:0000313" key="2">
    <source>
        <dbReference type="EMBL" id="BBO30552.1"/>
    </source>
</evidence>
<feature type="domain" description="Endonuclease/exonuclease/phosphatase" evidence="1">
    <location>
        <begin position="33"/>
        <end position="251"/>
    </location>
</feature>
<reference evidence="3" key="1">
    <citation type="submission" date="2019-10" db="EMBL/GenBank/DDBJ databases">
        <title>Lacipirellula parvula gen. nov., sp. nov., representing a lineage of planctomycetes widespread in freshwater anoxic habitats, and description of the family Lacipirellulaceae.</title>
        <authorList>
            <person name="Dedysh S.N."/>
            <person name="Kulichevskaya I.S."/>
            <person name="Beletsky A.V."/>
            <person name="Rakitin A.L."/>
            <person name="Mardanov A.V."/>
            <person name="Ivanova A.A."/>
            <person name="Saltykova V.X."/>
            <person name="Rijpstra W.I.C."/>
            <person name="Sinninghe Damste J.S."/>
            <person name="Ravin N.V."/>
        </authorList>
    </citation>
    <scope>NUCLEOTIDE SEQUENCE [LARGE SCALE GENOMIC DNA]</scope>
    <source>
        <strain evidence="3">PX69</strain>
    </source>
</reference>
<dbReference type="SUPFAM" id="SSF56219">
    <property type="entry name" value="DNase I-like"/>
    <property type="match status" value="1"/>
</dbReference>
<dbReference type="KEGG" id="lpav:PLANPX_0164"/>
<name>A0A5K7X3Z8_9BACT</name>
<dbReference type="RefSeq" id="WP_152096876.1">
    <property type="nucleotide sequence ID" value="NZ_AP021861.1"/>
</dbReference>
<dbReference type="InterPro" id="IPR005135">
    <property type="entry name" value="Endo/exonuclease/phosphatase"/>
</dbReference>
<dbReference type="Pfam" id="PF03372">
    <property type="entry name" value="Exo_endo_phos"/>
    <property type="match status" value="1"/>
</dbReference>
<evidence type="ECO:0000259" key="1">
    <source>
        <dbReference type="Pfam" id="PF03372"/>
    </source>
</evidence>
<dbReference type="PANTHER" id="PTHR14859:SF15">
    <property type="entry name" value="ENDONUCLEASE_EXONUCLEASE_PHOSPHATASE DOMAIN-CONTAINING PROTEIN"/>
    <property type="match status" value="1"/>
</dbReference>
<dbReference type="EMBL" id="AP021861">
    <property type="protein sequence ID" value="BBO30552.1"/>
    <property type="molecule type" value="Genomic_DNA"/>
</dbReference>
<dbReference type="Proteomes" id="UP000326837">
    <property type="component" value="Chromosome"/>
</dbReference>
<dbReference type="GO" id="GO:0016020">
    <property type="term" value="C:membrane"/>
    <property type="evidence" value="ECO:0007669"/>
    <property type="project" value="GOC"/>
</dbReference>
<dbReference type="PANTHER" id="PTHR14859">
    <property type="entry name" value="CALCOFLUOR WHITE HYPERSENSITIVE PROTEIN PRECURSOR"/>
    <property type="match status" value="1"/>
</dbReference>
<dbReference type="AlphaFoldDB" id="A0A5K7X3Z8"/>
<organism evidence="2 3">
    <name type="scientific">Lacipirellula parvula</name>
    <dbReference type="NCBI Taxonomy" id="2650471"/>
    <lineage>
        <taxon>Bacteria</taxon>
        <taxon>Pseudomonadati</taxon>
        <taxon>Planctomycetota</taxon>
        <taxon>Planctomycetia</taxon>
        <taxon>Pirellulales</taxon>
        <taxon>Lacipirellulaceae</taxon>
        <taxon>Lacipirellula</taxon>
    </lineage>
</organism>